<accession>A0A8J3U083</accession>
<dbReference type="AlphaFoldDB" id="A0A8J3U083"/>
<evidence type="ECO:0000256" key="1">
    <source>
        <dbReference type="SAM" id="Phobius"/>
    </source>
</evidence>
<gene>
    <name evidence="2" type="ORF">Pmi06nite_79540</name>
</gene>
<feature type="transmembrane region" description="Helical" evidence="1">
    <location>
        <begin position="21"/>
        <end position="41"/>
    </location>
</feature>
<evidence type="ECO:0000313" key="2">
    <source>
        <dbReference type="EMBL" id="GII34512.1"/>
    </source>
</evidence>
<comment type="caution">
    <text evidence="2">The sequence shown here is derived from an EMBL/GenBank/DDBJ whole genome shotgun (WGS) entry which is preliminary data.</text>
</comment>
<dbReference type="EMBL" id="BOOO01000051">
    <property type="protein sequence ID" value="GII34512.1"/>
    <property type="molecule type" value="Genomic_DNA"/>
</dbReference>
<feature type="transmembrane region" description="Helical" evidence="1">
    <location>
        <begin position="47"/>
        <end position="68"/>
    </location>
</feature>
<keyword evidence="1" id="KW-0472">Membrane</keyword>
<dbReference type="Proteomes" id="UP000650628">
    <property type="component" value="Unassembled WGS sequence"/>
</dbReference>
<reference evidence="2 3" key="1">
    <citation type="submission" date="2021-01" db="EMBL/GenBank/DDBJ databases">
        <title>Whole genome shotgun sequence of Planotetraspora mira NBRC 15435.</title>
        <authorList>
            <person name="Komaki H."/>
            <person name="Tamura T."/>
        </authorList>
    </citation>
    <scope>NUCLEOTIDE SEQUENCE [LARGE SCALE GENOMIC DNA]</scope>
    <source>
        <strain evidence="2 3">NBRC 15435</strain>
    </source>
</reference>
<dbReference type="RefSeq" id="WP_203958303.1">
    <property type="nucleotide sequence ID" value="NZ_BOOO01000051.1"/>
</dbReference>
<keyword evidence="3" id="KW-1185">Reference proteome</keyword>
<keyword evidence="1" id="KW-0812">Transmembrane</keyword>
<keyword evidence="1" id="KW-1133">Transmembrane helix</keyword>
<organism evidence="2 3">
    <name type="scientific">Planotetraspora mira</name>
    <dbReference type="NCBI Taxonomy" id="58121"/>
    <lineage>
        <taxon>Bacteria</taxon>
        <taxon>Bacillati</taxon>
        <taxon>Actinomycetota</taxon>
        <taxon>Actinomycetes</taxon>
        <taxon>Streptosporangiales</taxon>
        <taxon>Streptosporangiaceae</taxon>
        <taxon>Planotetraspora</taxon>
    </lineage>
</organism>
<protein>
    <submittedName>
        <fullName evidence="2">Uncharacterized protein</fullName>
    </submittedName>
</protein>
<evidence type="ECO:0000313" key="3">
    <source>
        <dbReference type="Proteomes" id="UP000650628"/>
    </source>
</evidence>
<name>A0A8J3U083_9ACTN</name>
<proteinExistence type="predicted"/>
<sequence>MTEEQRSPSGQPMVPATPKDVIHIRIGSLALVLCVGIGLLAGLTHLWWLTAIITVVAFALIADMVLAVRRQRSLGGGPESRE</sequence>